<comment type="caution">
    <text evidence="3">The sequence shown here is derived from an EMBL/GenBank/DDBJ whole genome shotgun (WGS) entry which is preliminary data.</text>
</comment>
<proteinExistence type="predicted"/>
<evidence type="ECO:0000256" key="1">
    <source>
        <dbReference type="SAM" id="Coils"/>
    </source>
</evidence>
<dbReference type="Proteomes" id="UP000316083">
    <property type="component" value="Unassembled WGS sequence"/>
</dbReference>
<evidence type="ECO:0000313" key="4">
    <source>
        <dbReference type="Proteomes" id="UP000316083"/>
    </source>
</evidence>
<gene>
    <name evidence="3" type="ORF">FBZ82_103506</name>
</gene>
<keyword evidence="1" id="KW-0175">Coiled coil</keyword>
<organism evidence="3 4">
    <name type="scientific">Azospirillum brasilense</name>
    <dbReference type="NCBI Taxonomy" id="192"/>
    <lineage>
        <taxon>Bacteria</taxon>
        <taxon>Pseudomonadati</taxon>
        <taxon>Pseudomonadota</taxon>
        <taxon>Alphaproteobacteria</taxon>
        <taxon>Rhodospirillales</taxon>
        <taxon>Azospirillaceae</taxon>
        <taxon>Azospirillum</taxon>
    </lineage>
</organism>
<feature type="compositionally biased region" description="Basic and acidic residues" evidence="2">
    <location>
        <begin position="54"/>
        <end position="132"/>
    </location>
</feature>
<sequence>MRAFDGQHSDNVAIKRTREQKQLQLQQLKEQLATLKSHAAPAIREALVKRIAELDAEMRQPPKPPREGRGDGPRGEGRGPRGDGPRGDGPRGDGPRGDGPRGDRPRREGFSRSEAFRSDGPRGDGPRSEGSRGDGPLSPFASPRRRG</sequence>
<reference evidence="3 4" key="1">
    <citation type="submission" date="2019-06" db="EMBL/GenBank/DDBJ databases">
        <title>Genomic Encyclopedia of Type Strains, Phase IV (KMG-V): Genome sequencing to study the core and pangenomes of soil and plant-associated prokaryotes.</title>
        <authorList>
            <person name="Whitman W."/>
        </authorList>
    </citation>
    <scope>NUCLEOTIDE SEQUENCE [LARGE SCALE GENOMIC DNA]</scope>
    <source>
        <strain evidence="3 4">BR 11796</strain>
    </source>
</reference>
<feature type="region of interest" description="Disordered" evidence="2">
    <location>
        <begin position="54"/>
        <end position="147"/>
    </location>
</feature>
<evidence type="ECO:0000313" key="3">
    <source>
        <dbReference type="EMBL" id="TWA71529.1"/>
    </source>
</evidence>
<accession>A0A560BG94</accession>
<evidence type="ECO:0000256" key="2">
    <source>
        <dbReference type="SAM" id="MobiDB-lite"/>
    </source>
</evidence>
<protein>
    <submittedName>
        <fullName evidence="3">Uncharacterized protein</fullName>
    </submittedName>
</protein>
<feature type="coiled-coil region" evidence="1">
    <location>
        <begin position="11"/>
        <end position="38"/>
    </location>
</feature>
<name>A0A560BG94_AZOBR</name>
<dbReference type="EMBL" id="VITF01000003">
    <property type="protein sequence ID" value="TWA71529.1"/>
    <property type="molecule type" value="Genomic_DNA"/>
</dbReference>
<dbReference type="RefSeq" id="WP_145675039.1">
    <property type="nucleotide sequence ID" value="NZ_VITF01000003.1"/>
</dbReference>
<dbReference type="AlphaFoldDB" id="A0A560BG94"/>